<protein>
    <recommendedName>
        <fullName evidence="2">NAD(P)H-dependent oxidoreductase subunit E</fullName>
    </recommendedName>
</protein>
<dbReference type="PANTHER" id="PTHR43342">
    <property type="entry name" value="NADH-QUINONE OXIDOREDUCTASE, E SUBUNIT"/>
    <property type="match status" value="1"/>
</dbReference>
<reference evidence="1" key="1">
    <citation type="journal article" date="2014" name="Front. Microbiol.">
        <title>High frequency of phylogenetically diverse reductive dehalogenase-homologous genes in deep subseafloor sedimentary metagenomes.</title>
        <authorList>
            <person name="Kawai M."/>
            <person name="Futagami T."/>
            <person name="Toyoda A."/>
            <person name="Takaki Y."/>
            <person name="Nishi S."/>
            <person name="Hori S."/>
            <person name="Arai W."/>
            <person name="Tsubouchi T."/>
            <person name="Morono Y."/>
            <person name="Uchiyama I."/>
            <person name="Ito T."/>
            <person name="Fujiyama A."/>
            <person name="Inagaki F."/>
            <person name="Takami H."/>
        </authorList>
    </citation>
    <scope>NUCLEOTIDE SEQUENCE</scope>
    <source>
        <strain evidence="1">Expedition CK06-06</strain>
    </source>
</reference>
<organism evidence="1">
    <name type="scientific">marine sediment metagenome</name>
    <dbReference type="NCBI Taxonomy" id="412755"/>
    <lineage>
        <taxon>unclassified sequences</taxon>
        <taxon>metagenomes</taxon>
        <taxon>ecological metagenomes</taxon>
    </lineage>
</organism>
<dbReference type="PANTHER" id="PTHR43342:SF2">
    <property type="entry name" value="POTENTIAL NAD-REDUCING HYDROGENASE SUBUNIT"/>
    <property type="match status" value="1"/>
</dbReference>
<evidence type="ECO:0000313" key="1">
    <source>
        <dbReference type="EMBL" id="GAI58904.1"/>
    </source>
</evidence>
<dbReference type="InterPro" id="IPR042128">
    <property type="entry name" value="NuoE_dom"/>
</dbReference>
<dbReference type="EMBL" id="BARV01034529">
    <property type="protein sequence ID" value="GAI58904.1"/>
    <property type="molecule type" value="Genomic_DNA"/>
</dbReference>
<gene>
    <name evidence="1" type="ORF">S06H3_54051</name>
</gene>
<dbReference type="SUPFAM" id="SSF52833">
    <property type="entry name" value="Thioredoxin-like"/>
    <property type="match status" value="1"/>
</dbReference>
<sequence>PRIMERVERVLDVSDEEVTPDGKFGLERVNCLGCCALGPVMVVDDDYYGNVKPAEVEKILSKYE</sequence>
<name>X1RTS3_9ZZZZ</name>
<accession>X1RTS3</accession>
<proteinExistence type="predicted"/>
<dbReference type="AlphaFoldDB" id="X1RTS3"/>
<dbReference type="CDD" id="cd03064">
    <property type="entry name" value="TRX_Fd_NuoE"/>
    <property type="match status" value="1"/>
</dbReference>
<comment type="caution">
    <text evidence="1">The sequence shown here is derived from an EMBL/GenBank/DDBJ whole genome shotgun (WGS) entry which is preliminary data.</text>
</comment>
<dbReference type="InterPro" id="IPR036249">
    <property type="entry name" value="Thioredoxin-like_sf"/>
</dbReference>
<dbReference type="InterPro" id="IPR028431">
    <property type="entry name" value="NADP_DH_HndA-like"/>
</dbReference>
<dbReference type="Pfam" id="PF01257">
    <property type="entry name" value="2Fe-2S_thioredx"/>
    <property type="match status" value="1"/>
</dbReference>
<dbReference type="Gene3D" id="3.40.30.10">
    <property type="entry name" value="Glutaredoxin"/>
    <property type="match status" value="1"/>
</dbReference>
<evidence type="ECO:0008006" key="2">
    <source>
        <dbReference type="Google" id="ProtNLM"/>
    </source>
</evidence>
<feature type="non-terminal residue" evidence="1">
    <location>
        <position position="1"/>
    </location>
</feature>